<keyword evidence="1" id="KW-0812">Transmembrane</keyword>
<keyword evidence="4" id="KW-1185">Reference proteome</keyword>
<dbReference type="RefSeq" id="WP_170293659.1">
    <property type="nucleotide sequence ID" value="NZ_MCOK01000001.1"/>
</dbReference>
<feature type="transmembrane region" description="Helical" evidence="1">
    <location>
        <begin position="136"/>
        <end position="159"/>
    </location>
</feature>
<dbReference type="EMBL" id="MCOK01000001">
    <property type="protein sequence ID" value="OOC53734.1"/>
    <property type="molecule type" value="Genomic_DNA"/>
</dbReference>
<comment type="caution">
    <text evidence="3">The sequence shown here is derived from an EMBL/GenBank/DDBJ whole genome shotgun (WGS) entry which is preliminary data.</text>
</comment>
<keyword evidence="1" id="KW-0472">Membrane</keyword>
<dbReference type="Proteomes" id="UP000189004">
    <property type="component" value="Unassembled WGS sequence"/>
</dbReference>
<proteinExistence type="predicted"/>
<dbReference type="InterPro" id="IPR021994">
    <property type="entry name" value="DUF3592"/>
</dbReference>
<dbReference type="AlphaFoldDB" id="A0A1V3BYY1"/>
<feature type="transmembrane region" description="Helical" evidence="1">
    <location>
        <begin position="6"/>
        <end position="23"/>
    </location>
</feature>
<name>A0A1V3BYY1_9ACTN</name>
<evidence type="ECO:0000313" key="4">
    <source>
        <dbReference type="Proteomes" id="UP000189004"/>
    </source>
</evidence>
<gene>
    <name evidence="3" type="ORF">NOSIN_07915</name>
</gene>
<keyword evidence="1" id="KW-1133">Transmembrane helix</keyword>
<evidence type="ECO:0000259" key="2">
    <source>
        <dbReference type="Pfam" id="PF12158"/>
    </source>
</evidence>
<organism evidence="3 4">
    <name type="scientific">Nocardiopsis sinuspersici</name>
    <dbReference type="NCBI Taxonomy" id="501010"/>
    <lineage>
        <taxon>Bacteria</taxon>
        <taxon>Bacillati</taxon>
        <taxon>Actinomycetota</taxon>
        <taxon>Actinomycetes</taxon>
        <taxon>Streptosporangiales</taxon>
        <taxon>Nocardiopsidaceae</taxon>
        <taxon>Nocardiopsis</taxon>
    </lineage>
</organism>
<sequence>MGLDLVLPLVWTAVLVLAVYRAVRSLVPVLRKRREQRYLDRSGVRARGVVHSVHPLRRSPEGHTVTVEVHDGRGRSWHAVDTSGLGGYLVREGTPVELVHSPTDPRSVRVERAALPAPGAGFYPLHPRRRADIGPAVVDIVAPLLFLLFLTALLGMELLAPPEWNTMVTDLIPLVFTLIGTALLVSVAGRALGARLVLRRHTAEAEGTVTDTWREDGDVHVDGRRVSVYPFTVHFRLPDGREVHRRHRLTSTVHRTFVDQRVRVRYDPERPTRFTVRDFSPGRAGTVVPVIVGVGFILIGTFVTLMFLTSGGS</sequence>
<feature type="transmembrane region" description="Helical" evidence="1">
    <location>
        <begin position="171"/>
        <end position="192"/>
    </location>
</feature>
<evidence type="ECO:0000313" key="3">
    <source>
        <dbReference type="EMBL" id="OOC53734.1"/>
    </source>
</evidence>
<feature type="domain" description="DUF3592" evidence="2">
    <location>
        <begin position="205"/>
        <end position="278"/>
    </location>
</feature>
<feature type="transmembrane region" description="Helical" evidence="1">
    <location>
        <begin position="287"/>
        <end position="308"/>
    </location>
</feature>
<accession>A0A1V3BYY1</accession>
<dbReference type="Pfam" id="PF12158">
    <property type="entry name" value="DUF3592"/>
    <property type="match status" value="1"/>
</dbReference>
<evidence type="ECO:0000256" key="1">
    <source>
        <dbReference type="SAM" id="Phobius"/>
    </source>
</evidence>
<protein>
    <recommendedName>
        <fullName evidence="2">DUF3592 domain-containing protein</fullName>
    </recommendedName>
</protein>
<reference evidence="4" key="1">
    <citation type="submission" date="2016-08" db="EMBL/GenBank/DDBJ databases">
        <authorList>
            <person name="Tokovenko B."/>
            <person name="Kalinowski J."/>
        </authorList>
    </citation>
    <scope>NUCLEOTIDE SEQUENCE [LARGE SCALE GENOMIC DNA]</scope>
    <source>
        <strain evidence="4">UTMC102</strain>
    </source>
</reference>